<organism evidence="3 4">
    <name type="scientific">Oryza rufipogon</name>
    <name type="common">Brownbeard rice</name>
    <name type="synonym">Asian wild rice</name>
    <dbReference type="NCBI Taxonomy" id="4529"/>
    <lineage>
        <taxon>Eukaryota</taxon>
        <taxon>Viridiplantae</taxon>
        <taxon>Streptophyta</taxon>
        <taxon>Embryophyta</taxon>
        <taxon>Tracheophyta</taxon>
        <taxon>Spermatophyta</taxon>
        <taxon>Magnoliopsida</taxon>
        <taxon>Liliopsida</taxon>
        <taxon>Poales</taxon>
        <taxon>Poaceae</taxon>
        <taxon>BOP clade</taxon>
        <taxon>Oryzoideae</taxon>
        <taxon>Oryzeae</taxon>
        <taxon>Oryzinae</taxon>
        <taxon>Oryza</taxon>
    </lineage>
</organism>
<dbReference type="EnsemblPlants" id="ORUFI02G15780.1">
    <property type="protein sequence ID" value="ORUFI02G15780.1"/>
    <property type="gene ID" value="ORUFI02G15780"/>
</dbReference>
<sequence>MPERKSRSRFASIRLGRSPAGLSSSPSRRRGSGSGGRRVRLAVRPAPASRSLPRREGSRALARSASEPALLLSGGRVHPEPRGLSPPSPPPPPLERPHTCFDVFTPDSPFGRSASAASLSNCNPREESKVVVSVTVEGSVGPVKAMVRLGASVGEAIAAVVERYAKEGRSPRLDPAAAEAFQLHHSHFCLQSLNKNDKIGDVGGRNFYLHKNDGNNRIYLQSEESGTNLVGGEIAHSFGGQQIVAINHDQFFAIFINKLDKIGRLTKRIWRLLTCNCT</sequence>
<feature type="domain" description="DUF7054" evidence="2">
    <location>
        <begin position="127"/>
        <end position="209"/>
    </location>
</feature>
<feature type="compositionally biased region" description="Basic residues" evidence="1">
    <location>
        <begin position="27"/>
        <end position="41"/>
    </location>
</feature>
<evidence type="ECO:0000313" key="4">
    <source>
        <dbReference type="Proteomes" id="UP000008022"/>
    </source>
</evidence>
<evidence type="ECO:0000313" key="3">
    <source>
        <dbReference type="EnsemblPlants" id="ORUFI02G15780.1"/>
    </source>
</evidence>
<evidence type="ECO:0000259" key="2">
    <source>
        <dbReference type="Pfam" id="PF23156"/>
    </source>
</evidence>
<keyword evidence="4" id="KW-1185">Reference proteome</keyword>
<dbReference type="PANTHER" id="PTHR33270:SF6">
    <property type="entry name" value="OS02G0448600 PROTEIN"/>
    <property type="match status" value="1"/>
</dbReference>
<feature type="compositionally biased region" description="Pro residues" evidence="1">
    <location>
        <begin position="84"/>
        <end position="94"/>
    </location>
</feature>
<dbReference type="AlphaFoldDB" id="A0A0E0NEB7"/>
<feature type="compositionally biased region" description="Low complexity" evidence="1">
    <location>
        <begin position="14"/>
        <end position="26"/>
    </location>
</feature>
<feature type="region of interest" description="Disordered" evidence="1">
    <location>
        <begin position="1"/>
        <end position="106"/>
    </location>
</feature>
<dbReference type="Proteomes" id="UP000008022">
    <property type="component" value="Unassembled WGS sequence"/>
</dbReference>
<name>A0A0E0NEB7_ORYRU</name>
<dbReference type="InterPro" id="IPR055482">
    <property type="entry name" value="DUF7054"/>
</dbReference>
<dbReference type="Gramene" id="ORUFI02G15780.1">
    <property type="protein sequence ID" value="ORUFI02G15780.1"/>
    <property type="gene ID" value="ORUFI02G15780"/>
</dbReference>
<dbReference type="PANTHER" id="PTHR33270">
    <property type="entry name" value="BNAC05G50380D PROTEIN"/>
    <property type="match status" value="1"/>
</dbReference>
<reference evidence="4" key="1">
    <citation type="submission" date="2013-06" db="EMBL/GenBank/DDBJ databases">
        <authorList>
            <person name="Zhao Q."/>
        </authorList>
    </citation>
    <scope>NUCLEOTIDE SEQUENCE</scope>
    <source>
        <strain evidence="4">cv. W1943</strain>
    </source>
</reference>
<dbReference type="Pfam" id="PF23156">
    <property type="entry name" value="DUF7054"/>
    <property type="match status" value="1"/>
</dbReference>
<accession>A0A0E0NEB7</accession>
<proteinExistence type="predicted"/>
<dbReference type="InterPro" id="IPR040358">
    <property type="entry name" value="At4g22758-like"/>
</dbReference>
<evidence type="ECO:0000256" key="1">
    <source>
        <dbReference type="SAM" id="MobiDB-lite"/>
    </source>
</evidence>
<feature type="compositionally biased region" description="Low complexity" evidence="1">
    <location>
        <begin position="42"/>
        <end position="51"/>
    </location>
</feature>
<reference evidence="3" key="2">
    <citation type="submission" date="2015-06" db="UniProtKB">
        <authorList>
            <consortium name="EnsemblPlants"/>
        </authorList>
    </citation>
    <scope>IDENTIFICATION</scope>
</reference>
<protein>
    <recommendedName>
        <fullName evidence="2">DUF7054 domain-containing protein</fullName>
    </recommendedName>
</protein>